<dbReference type="EMBL" id="UOFV01000432">
    <property type="protein sequence ID" value="VAX03826.1"/>
    <property type="molecule type" value="Genomic_DNA"/>
</dbReference>
<dbReference type="Gene3D" id="1.10.260.40">
    <property type="entry name" value="lambda repressor-like DNA-binding domains"/>
    <property type="match status" value="1"/>
</dbReference>
<dbReference type="InterPro" id="IPR010982">
    <property type="entry name" value="Lambda_DNA-bd_dom_sf"/>
</dbReference>
<name>A0A3B1ADH8_9ZZZZ</name>
<dbReference type="SUPFAM" id="SSF47413">
    <property type="entry name" value="lambda repressor-like DNA-binding domains"/>
    <property type="match status" value="1"/>
</dbReference>
<dbReference type="AlphaFoldDB" id="A0A3B1ADH8"/>
<organism evidence="2">
    <name type="scientific">hydrothermal vent metagenome</name>
    <dbReference type="NCBI Taxonomy" id="652676"/>
    <lineage>
        <taxon>unclassified sequences</taxon>
        <taxon>metagenomes</taxon>
        <taxon>ecological metagenomes</taxon>
    </lineage>
</organism>
<keyword evidence="1" id="KW-1133">Transmembrane helix</keyword>
<feature type="transmembrane region" description="Helical" evidence="1">
    <location>
        <begin position="229"/>
        <end position="246"/>
    </location>
</feature>
<protein>
    <submittedName>
        <fullName evidence="2">Uncharacterized protein</fullName>
    </submittedName>
</protein>
<evidence type="ECO:0000256" key="1">
    <source>
        <dbReference type="SAM" id="Phobius"/>
    </source>
</evidence>
<dbReference type="GO" id="GO:0003677">
    <property type="term" value="F:DNA binding"/>
    <property type="evidence" value="ECO:0007669"/>
    <property type="project" value="InterPro"/>
</dbReference>
<proteinExistence type="predicted"/>
<keyword evidence="1" id="KW-0472">Membrane</keyword>
<evidence type="ECO:0000313" key="2">
    <source>
        <dbReference type="EMBL" id="VAX03826.1"/>
    </source>
</evidence>
<sequence length="449" mass="48808">MTDSVNINHNTTDNGGAAGYYAVDAQRVIQVFGMFQMRPSHFVASGQTGAHSVYYDAKKIVEGGTSNLWGHHTARAIKSFCHFTQAENGTLLPWRELVEHQDFYDGQEGAGRRTGNLLLTENRLHLKHGAMLTMRQQCTLTRGQLAEKAALPVQFIEAMEDGNWETVSKGTARAIIDVLGVAEETLFTQIIAKAPESDATDLPTNAAISEPVTAQTSDTTKTRFISKTLLLALISGLVLWAGYQFYQPRSQYPINAEEAISQPIAATHHDNTMPDTMPAIELQHETTNQVNSLSGCWNWSNDAYIVVDADGTVRNGPFVGTWKVVDAASGHYTIIWPSFVDTMTLSAGGSVLSGTNNYGAPVIATRKSGAAMNLVGRWLWGNGFTIDMRPDSSVVGGPFKGTWRKAGNNWVIEWPLVDTVSLSANGHSLNAKNQFGAITARRDASCEGV</sequence>
<keyword evidence="1" id="KW-0812">Transmembrane</keyword>
<reference evidence="2" key="1">
    <citation type="submission" date="2018-06" db="EMBL/GenBank/DDBJ databases">
        <authorList>
            <person name="Zhirakovskaya E."/>
        </authorList>
    </citation>
    <scope>NUCLEOTIDE SEQUENCE</scope>
</reference>
<accession>A0A3B1ADH8</accession>
<gene>
    <name evidence="2" type="ORF">MNBD_GAMMA19-1603</name>
</gene>